<protein>
    <submittedName>
        <fullName evidence="1">Uncharacterized protein</fullName>
    </submittedName>
</protein>
<dbReference type="AlphaFoldDB" id="A0A0A9FU61"/>
<accession>A0A0A9FU61</accession>
<sequence length="48" mass="5387">MLAAICALFLLKHTWLLPIAFMSTFAFHHGTYTKAICILCWLLSAPCC</sequence>
<organism evidence="1">
    <name type="scientific">Arundo donax</name>
    <name type="common">Giant reed</name>
    <name type="synonym">Donax arundinaceus</name>
    <dbReference type="NCBI Taxonomy" id="35708"/>
    <lineage>
        <taxon>Eukaryota</taxon>
        <taxon>Viridiplantae</taxon>
        <taxon>Streptophyta</taxon>
        <taxon>Embryophyta</taxon>
        <taxon>Tracheophyta</taxon>
        <taxon>Spermatophyta</taxon>
        <taxon>Magnoliopsida</taxon>
        <taxon>Liliopsida</taxon>
        <taxon>Poales</taxon>
        <taxon>Poaceae</taxon>
        <taxon>PACMAD clade</taxon>
        <taxon>Arundinoideae</taxon>
        <taxon>Arundineae</taxon>
        <taxon>Arundo</taxon>
    </lineage>
</organism>
<evidence type="ECO:0000313" key="1">
    <source>
        <dbReference type="EMBL" id="JAE11848.1"/>
    </source>
</evidence>
<reference evidence="1" key="1">
    <citation type="submission" date="2014-09" db="EMBL/GenBank/DDBJ databases">
        <authorList>
            <person name="Magalhaes I.L.F."/>
            <person name="Oliveira U."/>
            <person name="Santos F.R."/>
            <person name="Vidigal T.H.D.A."/>
            <person name="Brescovit A.D."/>
            <person name="Santos A.J."/>
        </authorList>
    </citation>
    <scope>NUCLEOTIDE SEQUENCE</scope>
    <source>
        <tissue evidence="1">Shoot tissue taken approximately 20 cm above the soil surface</tissue>
    </source>
</reference>
<proteinExistence type="predicted"/>
<name>A0A0A9FU61_ARUDO</name>
<reference evidence="1" key="2">
    <citation type="journal article" date="2015" name="Data Brief">
        <title>Shoot transcriptome of the giant reed, Arundo donax.</title>
        <authorList>
            <person name="Barrero R.A."/>
            <person name="Guerrero F.D."/>
            <person name="Moolhuijzen P."/>
            <person name="Goolsby J.A."/>
            <person name="Tidwell J."/>
            <person name="Bellgard S.E."/>
            <person name="Bellgard M.I."/>
        </authorList>
    </citation>
    <scope>NUCLEOTIDE SEQUENCE</scope>
    <source>
        <tissue evidence="1">Shoot tissue taken approximately 20 cm above the soil surface</tissue>
    </source>
</reference>
<dbReference type="EMBL" id="GBRH01186048">
    <property type="protein sequence ID" value="JAE11848.1"/>
    <property type="molecule type" value="Transcribed_RNA"/>
</dbReference>